<dbReference type="SUPFAM" id="SSF103473">
    <property type="entry name" value="MFS general substrate transporter"/>
    <property type="match status" value="1"/>
</dbReference>
<feature type="transmembrane region" description="Helical" evidence="12">
    <location>
        <begin position="474"/>
        <end position="495"/>
    </location>
</feature>
<feature type="domain" description="Major facilitator superfamily (MFS) profile" evidence="14">
    <location>
        <begin position="1"/>
        <end position="499"/>
    </location>
</feature>
<dbReference type="FunFam" id="1.20.1250.20:FF:000050">
    <property type="entry name" value="glucose-6-phosphate exchanger SLC37A2 isoform X1"/>
    <property type="match status" value="1"/>
</dbReference>
<feature type="region of interest" description="Disordered" evidence="11">
    <location>
        <begin position="769"/>
        <end position="849"/>
    </location>
</feature>
<comment type="catalytic activity">
    <reaction evidence="9">
        <text>D-glucose 6-phosphate(in) + phosphate(out) = D-glucose 6-phosphate(out) + phosphate(in)</text>
        <dbReference type="Rhea" id="RHEA:71535"/>
        <dbReference type="ChEBI" id="CHEBI:43474"/>
        <dbReference type="ChEBI" id="CHEBI:61548"/>
    </reaction>
</comment>
<comment type="cofactor">
    <cofactor evidence="10">
        <name>a divalent metal cation</name>
        <dbReference type="ChEBI" id="CHEBI:60240"/>
    </cofactor>
    <text evidence="10">Binds 2 divalent metal cations per subunit. Site 1 may preferentially bind zinc ions, while site 2 has a preference for magnesium and/or manganese ions.</text>
</comment>
<accession>A0AA41SRT8</accession>
<evidence type="ECO:0000313" key="16">
    <source>
        <dbReference type="EMBL" id="MBZ3871439.1"/>
    </source>
</evidence>
<feature type="transmembrane region" description="Helical" evidence="12">
    <location>
        <begin position="108"/>
        <end position="130"/>
    </location>
</feature>
<feature type="region of interest" description="Disordered" evidence="11">
    <location>
        <begin position="1390"/>
        <end position="1432"/>
    </location>
</feature>
<dbReference type="GO" id="GO:0007165">
    <property type="term" value="P:signal transduction"/>
    <property type="evidence" value="ECO:0007669"/>
    <property type="project" value="InterPro"/>
</dbReference>
<evidence type="ECO:0000256" key="10">
    <source>
        <dbReference type="RuleBase" id="RU363067"/>
    </source>
</evidence>
<comment type="function">
    <text evidence="8">Inorganic phosphate and glucose-6-phosphate antiporter. May transport cytoplasmic glucose-6-phosphate into the lumen of the endoplasmic reticulum and translocate inorganic phosphate into the opposite direction. Independent of a lumenal glucose-6-phosphatase. May not play a role in homeostatic regulation of blood glucose levels.</text>
</comment>
<dbReference type="Pfam" id="PF00233">
    <property type="entry name" value="PDEase_I"/>
    <property type="match status" value="2"/>
</dbReference>
<feature type="region of interest" description="Disordered" evidence="11">
    <location>
        <begin position="38"/>
        <end position="58"/>
    </location>
</feature>
<dbReference type="CDD" id="cd17344">
    <property type="entry name" value="MFS_SLC37A1_2"/>
    <property type="match status" value="1"/>
</dbReference>
<comment type="caution">
    <text evidence="16">The sequence shown here is derived from an EMBL/GenBank/DDBJ whole genome shotgun (WGS) entry which is preliminary data.</text>
</comment>
<evidence type="ECO:0000256" key="3">
    <source>
        <dbReference type="ARBA" id="ARBA00022448"/>
    </source>
</evidence>
<feature type="transmembrane region" description="Helical" evidence="12">
    <location>
        <begin position="78"/>
        <end position="96"/>
    </location>
</feature>
<feature type="compositionally biased region" description="Low complexity" evidence="11">
    <location>
        <begin position="771"/>
        <end position="790"/>
    </location>
</feature>
<feature type="transmembrane region" description="Helical" evidence="12">
    <location>
        <begin position="346"/>
        <end position="367"/>
    </location>
</feature>
<dbReference type="GO" id="GO:0046872">
    <property type="term" value="F:metal ion binding"/>
    <property type="evidence" value="ECO:0007669"/>
    <property type="project" value="UniProtKB-KW"/>
</dbReference>
<dbReference type="GO" id="GO:0004114">
    <property type="term" value="F:3',5'-cyclic-nucleotide phosphodiesterase activity"/>
    <property type="evidence" value="ECO:0007669"/>
    <property type="project" value="InterPro"/>
</dbReference>
<dbReference type="EC" id="3.1.4.-" evidence="10"/>
<name>A0AA41SRT8_SCICA</name>
<keyword evidence="4" id="KW-0762">Sugar transport</keyword>
<evidence type="ECO:0000259" key="14">
    <source>
        <dbReference type="PROSITE" id="PS50850"/>
    </source>
</evidence>
<evidence type="ECO:0000256" key="2">
    <source>
        <dbReference type="ARBA" id="ARBA00009598"/>
    </source>
</evidence>
<proteinExistence type="inferred from homology"/>
<feature type="region of interest" description="Disordered" evidence="11">
    <location>
        <begin position="1321"/>
        <end position="1361"/>
    </location>
</feature>
<evidence type="ECO:0000259" key="15">
    <source>
        <dbReference type="PROSITE" id="PS51845"/>
    </source>
</evidence>
<keyword evidence="10" id="KW-0479">Metal-binding</keyword>
<dbReference type="InterPro" id="IPR003607">
    <property type="entry name" value="HD/PDEase_dom"/>
</dbReference>
<evidence type="ECO:0000256" key="7">
    <source>
        <dbReference type="ARBA" id="ARBA00023136"/>
    </source>
</evidence>
<evidence type="ECO:0000256" key="4">
    <source>
        <dbReference type="ARBA" id="ARBA00022597"/>
    </source>
</evidence>
<dbReference type="SMART" id="SM00471">
    <property type="entry name" value="HDc"/>
    <property type="match status" value="1"/>
</dbReference>
<feature type="domain" description="PDEase" evidence="15">
    <location>
        <begin position="869"/>
        <end position="1311"/>
    </location>
</feature>
<feature type="transmembrane region" description="Helical" evidence="12">
    <location>
        <begin position="438"/>
        <end position="462"/>
    </location>
</feature>
<dbReference type="InterPro" id="IPR036259">
    <property type="entry name" value="MFS_trans_sf"/>
</dbReference>
<evidence type="ECO:0000256" key="5">
    <source>
        <dbReference type="ARBA" id="ARBA00022692"/>
    </source>
</evidence>
<feature type="compositionally biased region" description="Basic and acidic residues" evidence="11">
    <location>
        <begin position="793"/>
        <end position="804"/>
    </location>
</feature>
<protein>
    <recommendedName>
        <fullName evidence="10">Phosphodiesterase</fullName>
        <ecNumber evidence="10">3.1.4.-</ecNumber>
    </recommendedName>
</protein>
<dbReference type="GO" id="GO:0035435">
    <property type="term" value="P:phosphate ion transmembrane transport"/>
    <property type="evidence" value="ECO:0007669"/>
    <property type="project" value="UniProtKB-ARBA"/>
</dbReference>
<dbReference type="Proteomes" id="UP001166674">
    <property type="component" value="Unassembled WGS sequence"/>
</dbReference>
<evidence type="ECO:0000256" key="8">
    <source>
        <dbReference type="ARBA" id="ARBA00024304"/>
    </source>
</evidence>
<dbReference type="FunFam" id="1.20.1250.20:FF:000028">
    <property type="entry name" value="Sugar phosphate exchanger 3 isoform 1"/>
    <property type="match status" value="1"/>
</dbReference>
<feature type="region of interest" description="Disordered" evidence="11">
    <location>
        <begin position="1486"/>
        <end position="1516"/>
    </location>
</feature>
<dbReference type="EMBL" id="JAATJV010167425">
    <property type="protein sequence ID" value="MBZ3871439.1"/>
    <property type="molecule type" value="Genomic_DNA"/>
</dbReference>
<dbReference type="PROSITE" id="PS50850">
    <property type="entry name" value="MFS"/>
    <property type="match status" value="1"/>
</dbReference>
<feature type="transmembrane region" description="Helical" evidence="12">
    <location>
        <begin position="201"/>
        <end position="222"/>
    </location>
</feature>
<dbReference type="InterPro" id="IPR020846">
    <property type="entry name" value="MFS_dom"/>
</dbReference>
<sequence length="1516" mass="165892">RAFIFVLTFLLYASFHLSRKPISIVKGELHKHCAAGDEAEPRFSGQGSSSGHGPPHQLPDNETDCGWAPFDKNNYQQLLGALDYSFLCAYAIGMYLSGIIGERLPIRYYLTFGMLASGAFTALFGLGYFYDVHSLGFYVVTQILNGLVQTTGWPSVVTCLGNWFGKGRRGLIMGVWNSHTSVGNILGSLIAGYWVSTCWGLSFVVPGAIVAAMGIVCFLFLIEHPKDIRCSSTLSTHSKGYESAADRFRLQKPALHGEKSRPLDPEMQCLLLADGKSSICPSHVVVLPGDSGSSTAAISFTGALRIPGVAEFSLCLLFAKLVSYTFLFWLPMYITSVDHLDAKKAGQLSTLFDVGGIFGGILAGVVSDRLEKRASTCGLMLLLAAPTLYVFSTVSKMGLEATIAMLLLSGALVSGPYALITTAVSADLGTHKSLKGNAHALSTVTAIIDGTGSVGAALGPLLAGLISPSGWSNVFYMLMFADACALLAVLSWFLVQFLIRLIHKELSCPGPTAGDQAPNTTISLLTTDDAMVSIDPTMPANSERDPHSSPAFQKNQPRTQYGACSQHRVLRGLQYIVQTLHRGRLAPVLFHVLLPKSTDLTTLAPWEGEQALTQRAETPGRVQGTWRGKGRVASTLAEHSAPAGSGSATLTPYKVRPVAVKQLSGPRVTWSSMSLCSNLLLCLFVPVEGLKVVEIEKCKSDIRKMREELAARNSRTSCPCKYSFLDNNKKLAPRRDVPTYPKYLLSPETIDALRKPTFDVWLWEPNESPRRAASSPAQASEASATSAPPEVGAQEREAELEERGSVAPPSLGTASPRQVTPQQMAENARTPASSSRKVTGLGAQPAGMLQSRVSDENTLTVLSATSSVEPLSVALPMAAAVEASPQELKGWCIREKAHLSVPHVAKCLPPFSALQMLSCLEHMYHDLGLVRDFSIHPITLRRWLLCVQENYRDNPFHNFRHCFCVTQMMYSMIWLCGLQPSPSPVKGQKLNSVPIQEKFSQMDIMVLVTAAICHDLDHPGYNNTYQINARTELAVRYNDISPLENHHCAVAFQILAQPECNIFSNVPADGFKQIRQDPERSPKKRGPQPWHLMSTGLHITALNSTTTGSLRDEPASVPTGYTKHTASWGLIMAPAGSRLLVPLCLPPRLSALSSTLADHCELVPRVAEGMITLILATDMARHEEIMDSFKEKMENFDYSNEEHMTLLKMILIKCCDISNEVRPTEVAEPWVDCLLEEYFMQSDREKAEGLPVAPFMDRDKVTKATAQTGFIKFVLIPMFETVTKLFPVVKEAMLQPLWESRDRYEELKQLDDAVTEVAARGGIGQLQKKTDSLTPGSTEQRREKSRDVQESGANKPVNVSNSHNLEAAKHHSQEETWVQHTLEPSAEAEQLQMRLQRPRQAAAQSPLPRWQCESPLRQQAPRGQGTGRGDTGCPGWAQGGECPRQPVQHKGPVRSCCAPRLWRHTQPHTLETAQNQNYTRVRVKPATLSSRTAVPRVAPGTQAQRAGPPVLSLTAR</sequence>
<organism evidence="16 17">
    <name type="scientific">Sciurus carolinensis</name>
    <name type="common">Eastern gray squirrel</name>
    <dbReference type="NCBI Taxonomy" id="30640"/>
    <lineage>
        <taxon>Eukaryota</taxon>
        <taxon>Metazoa</taxon>
        <taxon>Chordata</taxon>
        <taxon>Craniata</taxon>
        <taxon>Vertebrata</taxon>
        <taxon>Euteleostomi</taxon>
        <taxon>Mammalia</taxon>
        <taxon>Eutheria</taxon>
        <taxon>Euarchontoglires</taxon>
        <taxon>Glires</taxon>
        <taxon>Rodentia</taxon>
        <taxon>Sciuromorpha</taxon>
        <taxon>Sciuridae</taxon>
        <taxon>Sciurinae</taxon>
        <taxon>Sciurini</taxon>
        <taxon>Sciurus</taxon>
    </lineage>
</organism>
<reference evidence="16" key="1">
    <citation type="submission" date="2020-03" db="EMBL/GenBank/DDBJ databases">
        <title>Studies in the Genomics of Life Span.</title>
        <authorList>
            <person name="Glass D."/>
        </authorList>
    </citation>
    <scope>NUCLEOTIDE SEQUENCE</scope>
    <source>
        <strain evidence="16">SUZIE</strain>
        <tissue evidence="16">Muscle</tissue>
    </source>
</reference>
<feature type="compositionally biased region" description="Low complexity" evidence="11">
    <location>
        <begin position="44"/>
        <end position="55"/>
    </location>
</feature>
<evidence type="ECO:0000313" key="17">
    <source>
        <dbReference type="Proteomes" id="UP001166674"/>
    </source>
</evidence>
<dbReference type="InterPro" id="IPR011701">
    <property type="entry name" value="MFS"/>
</dbReference>
<dbReference type="InterPro" id="IPR044740">
    <property type="entry name" value="SLC37A1_2"/>
</dbReference>
<dbReference type="Pfam" id="PF07690">
    <property type="entry name" value="MFS_1"/>
    <property type="match status" value="1"/>
</dbReference>
<feature type="chain" id="PRO_5041378390" description="Phosphodiesterase" evidence="13">
    <location>
        <begin position="19"/>
        <end position="1516"/>
    </location>
</feature>
<dbReference type="InterPro" id="IPR036971">
    <property type="entry name" value="PDEase_catalytic_dom_sf"/>
</dbReference>
<keyword evidence="10" id="KW-0378">Hydrolase</keyword>
<feature type="transmembrane region" description="Helical" evidence="12">
    <location>
        <begin position="403"/>
        <end position="426"/>
    </location>
</feature>
<evidence type="ECO:0000256" key="11">
    <source>
        <dbReference type="SAM" id="MobiDB-lite"/>
    </source>
</evidence>
<keyword evidence="13" id="KW-0732">Signal</keyword>
<feature type="compositionally biased region" description="Basic and acidic residues" evidence="11">
    <location>
        <begin position="1339"/>
        <end position="1349"/>
    </location>
</feature>
<comment type="subcellular location">
    <subcellularLocation>
        <location evidence="1">Membrane</location>
        <topology evidence="1">Multi-pass membrane protein</topology>
    </subcellularLocation>
</comment>
<dbReference type="PROSITE" id="PS00126">
    <property type="entry name" value="PDEASE_I_1"/>
    <property type="match status" value="1"/>
</dbReference>
<dbReference type="PROSITE" id="PS51845">
    <property type="entry name" value="PDEASE_I_2"/>
    <property type="match status" value="1"/>
</dbReference>
<evidence type="ECO:0000256" key="13">
    <source>
        <dbReference type="SAM" id="SignalP"/>
    </source>
</evidence>
<dbReference type="Gene3D" id="1.10.1300.10">
    <property type="entry name" value="3'5'-cyclic nucleotide phosphodiesterase, catalytic domain"/>
    <property type="match status" value="2"/>
</dbReference>
<dbReference type="GO" id="GO:0061513">
    <property type="term" value="F:glucose 6-phosphate:phosphate antiporter activity"/>
    <property type="evidence" value="ECO:0007669"/>
    <property type="project" value="InterPro"/>
</dbReference>
<feature type="transmembrane region" description="Helical" evidence="12">
    <location>
        <begin position="142"/>
        <end position="164"/>
    </location>
</feature>
<comment type="similarity">
    <text evidence="10">Belongs to the cyclic nucleotide phosphodiesterase family.</text>
</comment>
<dbReference type="InterPro" id="IPR002073">
    <property type="entry name" value="PDEase_catalytic_dom"/>
</dbReference>
<feature type="non-terminal residue" evidence="16">
    <location>
        <position position="1"/>
    </location>
</feature>
<dbReference type="InterPro" id="IPR023174">
    <property type="entry name" value="PDEase_CS"/>
</dbReference>
<evidence type="ECO:0000256" key="6">
    <source>
        <dbReference type="ARBA" id="ARBA00022989"/>
    </source>
</evidence>
<evidence type="ECO:0000256" key="9">
    <source>
        <dbReference type="ARBA" id="ARBA00034251"/>
    </source>
</evidence>
<feature type="compositionally biased region" description="Polar residues" evidence="11">
    <location>
        <begin position="812"/>
        <end position="837"/>
    </location>
</feature>
<keyword evidence="5 12" id="KW-0812">Transmembrane</keyword>
<evidence type="ECO:0000256" key="12">
    <source>
        <dbReference type="SAM" id="Phobius"/>
    </source>
</evidence>
<dbReference type="Gene3D" id="1.20.1250.20">
    <property type="entry name" value="MFS general substrate transporter like domains"/>
    <property type="match status" value="2"/>
</dbReference>
<keyword evidence="3" id="KW-0813">Transport</keyword>
<keyword evidence="6 12" id="KW-1133">Transmembrane helix</keyword>
<feature type="transmembrane region" description="Helical" evidence="12">
    <location>
        <begin position="176"/>
        <end position="195"/>
    </location>
</feature>
<evidence type="ECO:0000256" key="1">
    <source>
        <dbReference type="ARBA" id="ARBA00004141"/>
    </source>
</evidence>
<dbReference type="PANTHER" id="PTHR43184">
    <property type="entry name" value="MAJOR FACILITATOR SUPERFAMILY TRANSPORTER 16, ISOFORM B"/>
    <property type="match status" value="1"/>
</dbReference>
<keyword evidence="17" id="KW-1185">Reference proteome</keyword>
<feature type="signal peptide" evidence="13">
    <location>
        <begin position="1"/>
        <end position="18"/>
    </location>
</feature>
<comment type="similarity">
    <text evidence="2">Belongs to the major facilitator superfamily. Organophosphate:Pi antiporter (OPA) (TC 2.A.1.4) family.</text>
</comment>
<dbReference type="CDD" id="cd00077">
    <property type="entry name" value="HDc"/>
    <property type="match status" value="1"/>
</dbReference>
<feature type="transmembrane region" description="Helical" evidence="12">
    <location>
        <begin position="314"/>
        <end position="334"/>
    </location>
</feature>
<dbReference type="GO" id="GO:0005789">
    <property type="term" value="C:endoplasmic reticulum membrane"/>
    <property type="evidence" value="ECO:0007669"/>
    <property type="project" value="TreeGrafter"/>
</dbReference>
<dbReference type="PANTHER" id="PTHR43184:SF11">
    <property type="entry name" value="GLUCOSE-6-PHOSPHATE EXCHANGER SLC37A1"/>
    <property type="match status" value="1"/>
</dbReference>
<keyword evidence="7 12" id="KW-0472">Membrane</keyword>
<feature type="region of interest" description="Disordered" evidence="11">
    <location>
        <begin position="539"/>
        <end position="558"/>
    </location>
</feature>
<dbReference type="SUPFAM" id="SSF109604">
    <property type="entry name" value="HD-domain/PDEase-like"/>
    <property type="match status" value="2"/>
</dbReference>
<gene>
    <name evidence="16" type="ORF">SUZIE_112945</name>
</gene>